<dbReference type="RefSeq" id="WP_124785316.1">
    <property type="nucleotide sequence ID" value="NZ_CP034171.1"/>
</dbReference>
<dbReference type="Pfam" id="PF13712">
    <property type="entry name" value="Glyco_tranf_2_5"/>
    <property type="match status" value="1"/>
</dbReference>
<dbReference type="EMBL" id="CP034171">
    <property type="protein sequence ID" value="AZI21186.1"/>
    <property type="molecule type" value="Genomic_DNA"/>
</dbReference>
<dbReference type="InterPro" id="IPR059123">
    <property type="entry name" value="StrF_dom"/>
</dbReference>
<organism evidence="2 3">
    <name type="scientific">Chryseobacterium taklimakanense</name>
    <dbReference type="NCBI Taxonomy" id="536441"/>
    <lineage>
        <taxon>Bacteria</taxon>
        <taxon>Pseudomonadati</taxon>
        <taxon>Bacteroidota</taxon>
        <taxon>Flavobacteriia</taxon>
        <taxon>Flavobacteriales</taxon>
        <taxon>Weeksellaceae</taxon>
        <taxon>Chryseobacterium group</taxon>
        <taxon>Chryseobacterium</taxon>
    </lineage>
</organism>
<accession>A0A3G8WZH8</accession>
<gene>
    <name evidence="2" type="ORF">EIH08_11220</name>
</gene>
<evidence type="ECO:0000259" key="1">
    <source>
        <dbReference type="Pfam" id="PF13712"/>
    </source>
</evidence>
<proteinExistence type="predicted"/>
<dbReference type="SUPFAM" id="SSF53448">
    <property type="entry name" value="Nucleotide-diphospho-sugar transferases"/>
    <property type="match status" value="1"/>
</dbReference>
<reference evidence="3" key="1">
    <citation type="submission" date="2018-11" db="EMBL/GenBank/DDBJ databases">
        <title>Proposal to divide the Flavobacteriaceae and reorganize its genera based on Amino Acid Identity values calculated from whole genome sequences.</title>
        <authorList>
            <person name="Nicholson A.C."/>
            <person name="Gulvik C.A."/>
            <person name="Whitney A.M."/>
            <person name="Humrighouse B.W."/>
            <person name="Bell M."/>
            <person name="Holmes B."/>
            <person name="Steigerwalt A.B."/>
            <person name="Villarma A."/>
            <person name="Sheth M."/>
            <person name="Batra D."/>
            <person name="Pryor J."/>
            <person name="Bernardet J.-F."/>
            <person name="Hugo C."/>
            <person name="Kampfer P."/>
            <person name="Newman J.D."/>
            <person name="McQuiston J.R."/>
        </authorList>
    </citation>
    <scope>NUCLEOTIDE SEQUENCE [LARGE SCALE GENOMIC DNA]</scope>
    <source>
        <strain evidence="3">H4753</strain>
    </source>
</reference>
<dbReference type="Proteomes" id="UP000282297">
    <property type="component" value="Chromosome"/>
</dbReference>
<dbReference type="Gene3D" id="3.90.550.10">
    <property type="entry name" value="Spore Coat Polysaccharide Biosynthesis Protein SpsA, Chain A"/>
    <property type="match status" value="1"/>
</dbReference>
<feature type="domain" description="Streptomycin biosynthesis protein StrF" evidence="1">
    <location>
        <begin position="17"/>
        <end position="211"/>
    </location>
</feature>
<sequence length="274" mass="32216">MLSIIISSYQPKYYFALEKNIAETVGVPYEIIKIENPGLMGIAEAYNKGAKKARFENLLFLHEDVRFDSLNWGNILVDKYFQLPNVGILGLAGDKVKFHLPYGFSSGLMNSGYMFVKHREGDEKHFLIPETPLKVKPMDGVFLAMKKNVWQDLKFDERLKGFHFYDLEITMRASEKYQNYLVHDIGFFHFSTGNFGTEWVKACIKFNKRNYSSYDQVAPKQKRDVRKFWYKRLQLEQIDFKTRLHYVLTMGFNKDTITEATSFLLPMTRKYLKK</sequence>
<protein>
    <recommendedName>
        <fullName evidence="1">Streptomycin biosynthesis protein StrF domain-containing protein</fullName>
    </recommendedName>
</protein>
<evidence type="ECO:0000313" key="2">
    <source>
        <dbReference type="EMBL" id="AZI21186.1"/>
    </source>
</evidence>
<evidence type="ECO:0000313" key="3">
    <source>
        <dbReference type="Proteomes" id="UP000282297"/>
    </source>
</evidence>
<name>A0A3G8WZH8_9FLAO</name>
<dbReference type="AlphaFoldDB" id="A0A3G8WZH8"/>
<dbReference type="InterPro" id="IPR029044">
    <property type="entry name" value="Nucleotide-diphossugar_trans"/>
</dbReference>